<sequence length="124" mass="13352">MTAPVADDPVPAGARAVLRGAVDALAQRVHERRDPWHRDDVDELLSCLDGAVEPVRAELAAVAAAEPGGTVAQVLDWLRRVRLLLAEHDIPGATSAVIVARTIAFRLATDADLGPDTEDPHRWR</sequence>
<dbReference type="RefSeq" id="WP_378250981.1">
    <property type="nucleotide sequence ID" value="NZ_JBHSKF010000021.1"/>
</dbReference>
<dbReference type="EMBL" id="JBHSKF010000021">
    <property type="protein sequence ID" value="MFC5291067.1"/>
    <property type="molecule type" value="Genomic_DNA"/>
</dbReference>
<protein>
    <submittedName>
        <fullName evidence="1">Uncharacterized protein</fullName>
    </submittedName>
</protein>
<proteinExistence type="predicted"/>
<keyword evidence="2" id="KW-1185">Reference proteome</keyword>
<gene>
    <name evidence="1" type="ORF">ACFPM7_28795</name>
</gene>
<accession>A0ABW0EVZ3</accession>
<organism evidence="1 2">
    <name type="scientific">Actinokineospora guangxiensis</name>
    <dbReference type="NCBI Taxonomy" id="1490288"/>
    <lineage>
        <taxon>Bacteria</taxon>
        <taxon>Bacillati</taxon>
        <taxon>Actinomycetota</taxon>
        <taxon>Actinomycetes</taxon>
        <taxon>Pseudonocardiales</taxon>
        <taxon>Pseudonocardiaceae</taxon>
        <taxon>Actinokineospora</taxon>
    </lineage>
</organism>
<evidence type="ECO:0000313" key="1">
    <source>
        <dbReference type="EMBL" id="MFC5291067.1"/>
    </source>
</evidence>
<name>A0ABW0EVZ3_9PSEU</name>
<reference evidence="2" key="1">
    <citation type="journal article" date="2019" name="Int. J. Syst. Evol. Microbiol.">
        <title>The Global Catalogue of Microorganisms (GCM) 10K type strain sequencing project: providing services to taxonomists for standard genome sequencing and annotation.</title>
        <authorList>
            <consortium name="The Broad Institute Genomics Platform"/>
            <consortium name="The Broad Institute Genome Sequencing Center for Infectious Disease"/>
            <person name="Wu L."/>
            <person name="Ma J."/>
        </authorList>
    </citation>
    <scope>NUCLEOTIDE SEQUENCE [LARGE SCALE GENOMIC DNA]</scope>
    <source>
        <strain evidence="2">CCUG 59778</strain>
    </source>
</reference>
<evidence type="ECO:0000313" key="2">
    <source>
        <dbReference type="Proteomes" id="UP001596157"/>
    </source>
</evidence>
<comment type="caution">
    <text evidence="1">The sequence shown here is derived from an EMBL/GenBank/DDBJ whole genome shotgun (WGS) entry which is preliminary data.</text>
</comment>
<dbReference type="Proteomes" id="UP001596157">
    <property type="component" value="Unassembled WGS sequence"/>
</dbReference>